<comment type="caution">
    <text evidence="5">The sequence shown here is derived from an EMBL/GenBank/DDBJ whole genome shotgun (WGS) entry which is preliminary data.</text>
</comment>
<evidence type="ECO:0000256" key="3">
    <source>
        <dbReference type="ARBA" id="ARBA00023163"/>
    </source>
</evidence>
<evidence type="ECO:0000256" key="2">
    <source>
        <dbReference type="ARBA" id="ARBA00023082"/>
    </source>
</evidence>
<dbReference type="InterPro" id="IPR039425">
    <property type="entry name" value="RNA_pol_sigma-70-like"/>
</dbReference>
<evidence type="ECO:0000313" key="6">
    <source>
        <dbReference type="Proteomes" id="UP000317243"/>
    </source>
</evidence>
<keyword evidence="3" id="KW-0804">Transcription</keyword>
<feature type="domain" description="RNA polymerase sigma-70 region 2" evidence="4">
    <location>
        <begin position="5"/>
        <end position="70"/>
    </location>
</feature>
<dbReference type="InterPro" id="IPR007627">
    <property type="entry name" value="RNA_pol_sigma70_r2"/>
</dbReference>
<evidence type="ECO:0000259" key="4">
    <source>
        <dbReference type="Pfam" id="PF04542"/>
    </source>
</evidence>
<dbReference type="Proteomes" id="UP000317243">
    <property type="component" value="Unassembled WGS sequence"/>
</dbReference>
<dbReference type="Gene3D" id="1.10.1740.10">
    <property type="match status" value="1"/>
</dbReference>
<dbReference type="PANTHER" id="PTHR43133:SF51">
    <property type="entry name" value="RNA POLYMERASE SIGMA FACTOR"/>
    <property type="match status" value="1"/>
</dbReference>
<reference evidence="5 6" key="1">
    <citation type="submission" date="2019-02" db="EMBL/GenBank/DDBJ databases">
        <title>Deep-cultivation of Planctomycetes and their phenomic and genomic characterization uncovers novel biology.</title>
        <authorList>
            <person name="Wiegand S."/>
            <person name="Jogler M."/>
            <person name="Boedeker C."/>
            <person name="Pinto D."/>
            <person name="Vollmers J."/>
            <person name="Rivas-Marin E."/>
            <person name="Kohn T."/>
            <person name="Peeters S.H."/>
            <person name="Heuer A."/>
            <person name="Rast P."/>
            <person name="Oberbeckmann S."/>
            <person name="Bunk B."/>
            <person name="Jeske O."/>
            <person name="Meyerdierks A."/>
            <person name="Storesund J.E."/>
            <person name="Kallscheuer N."/>
            <person name="Luecker S."/>
            <person name="Lage O.M."/>
            <person name="Pohl T."/>
            <person name="Merkel B.J."/>
            <person name="Hornburger P."/>
            <person name="Mueller R.-W."/>
            <person name="Bruemmer F."/>
            <person name="Labrenz M."/>
            <person name="Spormann A.M."/>
            <person name="Op Den Camp H."/>
            <person name="Overmann J."/>
            <person name="Amann R."/>
            <person name="Jetten M.S.M."/>
            <person name="Mascher T."/>
            <person name="Medema M.H."/>
            <person name="Devos D.P."/>
            <person name="Kaster A.-K."/>
            <person name="Ovreas L."/>
            <person name="Rohde M."/>
            <person name="Galperin M.Y."/>
            <person name="Jogler C."/>
        </authorList>
    </citation>
    <scope>NUCLEOTIDE SEQUENCE [LARGE SCALE GENOMIC DNA]</scope>
    <source>
        <strain evidence="5 6">KOR42</strain>
    </source>
</reference>
<accession>A0A5C5VXC4</accession>
<dbReference type="InterPro" id="IPR014284">
    <property type="entry name" value="RNA_pol_sigma-70_dom"/>
</dbReference>
<organism evidence="5 6">
    <name type="scientific">Thalassoglobus neptunius</name>
    <dbReference type="NCBI Taxonomy" id="1938619"/>
    <lineage>
        <taxon>Bacteria</taxon>
        <taxon>Pseudomonadati</taxon>
        <taxon>Planctomycetota</taxon>
        <taxon>Planctomycetia</taxon>
        <taxon>Planctomycetales</taxon>
        <taxon>Planctomycetaceae</taxon>
        <taxon>Thalassoglobus</taxon>
    </lineage>
</organism>
<dbReference type="Pfam" id="PF04542">
    <property type="entry name" value="Sigma70_r2"/>
    <property type="match status" value="1"/>
</dbReference>
<dbReference type="PANTHER" id="PTHR43133">
    <property type="entry name" value="RNA POLYMERASE ECF-TYPE SIGMA FACTO"/>
    <property type="match status" value="1"/>
</dbReference>
<keyword evidence="6" id="KW-1185">Reference proteome</keyword>
<protein>
    <submittedName>
        <fullName evidence="5">RNA polymerase sigma factor</fullName>
    </submittedName>
</protein>
<dbReference type="GO" id="GO:0006352">
    <property type="term" value="P:DNA-templated transcription initiation"/>
    <property type="evidence" value="ECO:0007669"/>
    <property type="project" value="InterPro"/>
</dbReference>
<keyword evidence="2" id="KW-0731">Sigma factor</keyword>
<dbReference type="GO" id="GO:0016987">
    <property type="term" value="F:sigma factor activity"/>
    <property type="evidence" value="ECO:0007669"/>
    <property type="project" value="UniProtKB-KW"/>
</dbReference>
<dbReference type="NCBIfam" id="TIGR02937">
    <property type="entry name" value="sigma70-ECF"/>
    <property type="match status" value="1"/>
</dbReference>
<sequence>MRQFVRHEPVLRAYARTLLPDWNVVDDALQEASVTMWEKRSDLESASGFLPWAKVVVRFKCLSAIAAARRSRPLLTDEMLQQLADEADALQLEELASIRSAHSKCLGKFNAAHQELILAPYSESGRVQQLAGQCGKSAHALYKLLGRLRDKLADCMRGLLQVEGL</sequence>
<name>A0A5C5VXC4_9PLAN</name>
<evidence type="ECO:0000256" key="1">
    <source>
        <dbReference type="ARBA" id="ARBA00023015"/>
    </source>
</evidence>
<keyword evidence="1" id="KW-0805">Transcription regulation</keyword>
<gene>
    <name evidence="5" type="ORF">KOR42_46420</name>
</gene>
<dbReference type="InterPro" id="IPR014331">
    <property type="entry name" value="RNA_pol_sigma70_ECF_RHOBA"/>
</dbReference>
<dbReference type="SUPFAM" id="SSF88946">
    <property type="entry name" value="Sigma2 domain of RNA polymerase sigma factors"/>
    <property type="match status" value="1"/>
</dbReference>
<dbReference type="InterPro" id="IPR013325">
    <property type="entry name" value="RNA_pol_sigma_r2"/>
</dbReference>
<dbReference type="EMBL" id="SIHI01000038">
    <property type="protein sequence ID" value="TWT42787.1"/>
    <property type="molecule type" value="Genomic_DNA"/>
</dbReference>
<dbReference type="NCBIfam" id="TIGR02989">
    <property type="entry name" value="Sig-70_gvs1"/>
    <property type="match status" value="1"/>
</dbReference>
<proteinExistence type="predicted"/>
<dbReference type="AlphaFoldDB" id="A0A5C5VXC4"/>
<evidence type="ECO:0000313" key="5">
    <source>
        <dbReference type="EMBL" id="TWT42787.1"/>
    </source>
</evidence>